<name>A0AAP1H9Q1_BACIU</name>
<dbReference type="EMBL" id="LJZV01000003">
    <property type="protein sequence ID" value="KZD94452.1"/>
    <property type="molecule type" value="Genomic_DNA"/>
</dbReference>
<protein>
    <submittedName>
        <fullName evidence="1">Uncharacterized protein</fullName>
    </submittedName>
</protein>
<evidence type="ECO:0000313" key="2">
    <source>
        <dbReference type="Proteomes" id="UP000076442"/>
    </source>
</evidence>
<evidence type="ECO:0000313" key="1">
    <source>
        <dbReference type="EMBL" id="KZD94452.1"/>
    </source>
</evidence>
<dbReference type="Proteomes" id="UP000076442">
    <property type="component" value="Unassembled WGS sequence"/>
</dbReference>
<dbReference type="AlphaFoldDB" id="A0AAP1H9Q1"/>
<gene>
    <name evidence="1" type="ORF">B4122_1148</name>
</gene>
<reference evidence="1 2" key="1">
    <citation type="submission" date="2015-09" db="EMBL/GenBank/DDBJ databases">
        <title>Spore heat resistance.</title>
        <authorList>
            <person name="Boekhorst J."/>
            <person name="Berendsen E.M."/>
            <person name="Wells-Bennik M.H."/>
            <person name="Kuipers O.P."/>
        </authorList>
    </citation>
    <scope>NUCLEOTIDE SEQUENCE [LARGE SCALE GENOMIC DNA]</scope>
    <source>
        <strain evidence="1 2">B4122</strain>
    </source>
</reference>
<dbReference type="RefSeq" id="WP_042977363.1">
    <property type="nucleotide sequence ID" value="NZ_CP120577.2"/>
</dbReference>
<proteinExistence type="predicted"/>
<organism evidence="1 2">
    <name type="scientific">Bacillus subtilis</name>
    <dbReference type="NCBI Taxonomy" id="1423"/>
    <lineage>
        <taxon>Bacteria</taxon>
        <taxon>Bacillati</taxon>
        <taxon>Bacillota</taxon>
        <taxon>Bacilli</taxon>
        <taxon>Bacillales</taxon>
        <taxon>Bacillaceae</taxon>
        <taxon>Bacillus</taxon>
    </lineage>
</organism>
<comment type="caution">
    <text evidence="1">The sequence shown here is derived from an EMBL/GenBank/DDBJ whole genome shotgun (WGS) entry which is preliminary data.</text>
</comment>
<accession>A0AAP1H9Q1</accession>
<sequence>MNQKTYIEMSRTSQYINKMREYSVLIDGAEMGNIKDGGRLRIDLPPGEHVIQVKIAWCTSPTLRFTLAEGEVLKFRCGSPLRGWKLLLALFSVLGRPENYLFIEQEEEKKLCGDFV</sequence>